<comment type="caution">
    <text evidence="1">The sequence shown here is derived from an EMBL/GenBank/DDBJ whole genome shotgun (WGS) entry which is preliminary data.</text>
</comment>
<reference evidence="1 2" key="2">
    <citation type="submission" date="2009-02" db="EMBL/GenBank/DDBJ databases">
        <title>Draft genome sequence of Clostridium methylpentosum (DSM 5476).</title>
        <authorList>
            <person name="Sudarsanam P."/>
            <person name="Ley R."/>
            <person name="Guruge J."/>
            <person name="Turnbaugh P.J."/>
            <person name="Mahowald M."/>
            <person name="Liep D."/>
            <person name="Gordon J."/>
        </authorList>
    </citation>
    <scope>NUCLEOTIDE SEQUENCE [LARGE SCALE GENOMIC DNA]</scope>
    <source>
        <strain evidence="1 2">DSM 5476</strain>
    </source>
</reference>
<evidence type="ECO:0000313" key="2">
    <source>
        <dbReference type="Proteomes" id="UP000003340"/>
    </source>
</evidence>
<sequence length="64" mass="7171">MLPCPCVIVSWWTGADGTSAGKKCICTRRYDAARFLIASQTKSDLTARTDKINYTTLVVDCKYY</sequence>
<dbReference type="EMBL" id="ACEC01000108">
    <property type="protein sequence ID" value="EEG29349.1"/>
    <property type="molecule type" value="Genomic_DNA"/>
</dbReference>
<evidence type="ECO:0000313" key="1">
    <source>
        <dbReference type="EMBL" id="EEG29349.1"/>
    </source>
</evidence>
<gene>
    <name evidence="1" type="ORF">CLOSTMETH_03069</name>
</gene>
<protein>
    <submittedName>
        <fullName evidence="1">Uncharacterized protein</fullName>
    </submittedName>
</protein>
<dbReference type="Proteomes" id="UP000003340">
    <property type="component" value="Unassembled WGS sequence"/>
</dbReference>
<organism evidence="1 2">
    <name type="scientific">[Clostridium] methylpentosum DSM 5476</name>
    <dbReference type="NCBI Taxonomy" id="537013"/>
    <lineage>
        <taxon>Bacteria</taxon>
        <taxon>Bacillati</taxon>
        <taxon>Bacillota</taxon>
        <taxon>Clostridia</taxon>
        <taxon>Eubacteriales</taxon>
        <taxon>Oscillospiraceae</taxon>
        <taxon>Oscillospiraceae incertae sedis</taxon>
    </lineage>
</organism>
<name>C0EGS6_9FIRM</name>
<dbReference type="STRING" id="537013.CLOSTMETH_03069"/>
<accession>C0EGS6</accession>
<dbReference type="HOGENOM" id="CLU_2859814_0_0_9"/>
<proteinExistence type="predicted"/>
<reference evidence="1 2" key="1">
    <citation type="submission" date="2009-01" db="EMBL/GenBank/DDBJ databases">
        <authorList>
            <person name="Fulton L."/>
            <person name="Clifton S."/>
            <person name="Fulton B."/>
            <person name="Xu J."/>
            <person name="Minx P."/>
            <person name="Pepin K.H."/>
            <person name="Johnson M."/>
            <person name="Bhonagiri V."/>
            <person name="Nash W.E."/>
            <person name="Mardis E.R."/>
            <person name="Wilson R.K."/>
        </authorList>
    </citation>
    <scope>NUCLEOTIDE SEQUENCE [LARGE SCALE GENOMIC DNA]</scope>
    <source>
        <strain evidence="1 2">DSM 5476</strain>
    </source>
</reference>
<dbReference type="AlphaFoldDB" id="C0EGS6"/>
<keyword evidence="2" id="KW-1185">Reference proteome</keyword>